<organism evidence="1 2">
    <name type="scientific">Clavelina lepadiformis</name>
    <name type="common">Light-bulb sea squirt</name>
    <name type="synonym">Ascidia lepadiformis</name>
    <dbReference type="NCBI Taxonomy" id="159417"/>
    <lineage>
        <taxon>Eukaryota</taxon>
        <taxon>Metazoa</taxon>
        <taxon>Chordata</taxon>
        <taxon>Tunicata</taxon>
        <taxon>Ascidiacea</taxon>
        <taxon>Aplousobranchia</taxon>
        <taxon>Clavelinidae</taxon>
        <taxon>Clavelina</taxon>
    </lineage>
</organism>
<protein>
    <submittedName>
        <fullName evidence="1">Uncharacterized protein</fullName>
    </submittedName>
</protein>
<keyword evidence="2" id="KW-1185">Reference proteome</keyword>
<name>A0ABP0FTW8_CLALP</name>
<comment type="caution">
    <text evidence="1">The sequence shown here is derived from an EMBL/GenBank/DDBJ whole genome shotgun (WGS) entry which is preliminary data.</text>
</comment>
<evidence type="ECO:0000313" key="1">
    <source>
        <dbReference type="EMBL" id="CAK8682077.1"/>
    </source>
</evidence>
<dbReference type="EMBL" id="CAWYQH010000090">
    <property type="protein sequence ID" value="CAK8682077.1"/>
    <property type="molecule type" value="Genomic_DNA"/>
</dbReference>
<accession>A0ABP0FTW8</accession>
<gene>
    <name evidence="1" type="ORF">CVLEPA_LOCUS12288</name>
</gene>
<proteinExistence type="predicted"/>
<reference evidence="1 2" key="1">
    <citation type="submission" date="2024-02" db="EMBL/GenBank/DDBJ databases">
        <authorList>
            <person name="Daric V."/>
            <person name="Darras S."/>
        </authorList>
    </citation>
    <scope>NUCLEOTIDE SEQUENCE [LARGE SCALE GENOMIC DNA]</scope>
</reference>
<sequence>MWRVALHSLNTEPDTTVTKLTDSVPLHYAPSLALLARIDSAPKAPVTCVCANPRLECVSLNKRRVFVRARHCQSTSINQQRVDMERKKKGKQSY</sequence>
<dbReference type="Proteomes" id="UP001642483">
    <property type="component" value="Unassembled WGS sequence"/>
</dbReference>
<evidence type="ECO:0000313" key="2">
    <source>
        <dbReference type="Proteomes" id="UP001642483"/>
    </source>
</evidence>